<protein>
    <submittedName>
        <fullName evidence="1">Uncharacterized protein</fullName>
    </submittedName>
</protein>
<evidence type="ECO:0000313" key="1">
    <source>
        <dbReference type="EMBL" id="SES62092.1"/>
    </source>
</evidence>
<keyword evidence="2" id="KW-1185">Reference proteome</keyword>
<proteinExistence type="predicted"/>
<dbReference type="EMBL" id="FOHQ01000001">
    <property type="protein sequence ID" value="SES62092.1"/>
    <property type="molecule type" value="Genomic_DNA"/>
</dbReference>
<dbReference type="Proteomes" id="UP000243338">
    <property type="component" value="Unassembled WGS sequence"/>
</dbReference>
<evidence type="ECO:0000313" key="2">
    <source>
        <dbReference type="Proteomes" id="UP000243338"/>
    </source>
</evidence>
<reference evidence="2" key="1">
    <citation type="submission" date="2016-10" db="EMBL/GenBank/DDBJ databases">
        <authorList>
            <person name="Varghese N."/>
            <person name="Submissions S."/>
        </authorList>
    </citation>
    <scope>NUCLEOTIDE SEQUENCE [LARGE SCALE GENOMIC DNA]</scope>
    <source>
        <strain evidence="2">SLH 33</strain>
    </source>
</reference>
<dbReference type="AlphaFoldDB" id="A0A1H9Y1H0"/>
<sequence length="44" mass="5326">MREESEQPMETCKQNSDRNLCLFIRTTKNYHKIAKEQDYYTGPK</sequence>
<name>A0A1H9Y1H0_9EURY</name>
<accession>A0A1H9Y1H0</accession>
<dbReference type="RefSeq" id="WP_280176517.1">
    <property type="nucleotide sequence ID" value="NZ_CAAGSJ010000004.1"/>
</dbReference>
<organism evidence="1 2">
    <name type="scientific">Methanococcoides vulcani</name>
    <dbReference type="NCBI Taxonomy" id="1353158"/>
    <lineage>
        <taxon>Archaea</taxon>
        <taxon>Methanobacteriati</taxon>
        <taxon>Methanobacteriota</taxon>
        <taxon>Stenosarchaea group</taxon>
        <taxon>Methanomicrobia</taxon>
        <taxon>Methanosarcinales</taxon>
        <taxon>Methanosarcinaceae</taxon>
        <taxon>Methanococcoides</taxon>
    </lineage>
</organism>
<gene>
    <name evidence="1" type="ORF">SAMN04488587_0077</name>
</gene>